<feature type="domain" description="GGDEF" evidence="5">
    <location>
        <begin position="457"/>
        <end position="590"/>
    </location>
</feature>
<dbReference type="PANTHER" id="PTHR45138">
    <property type="entry name" value="REGULATORY COMPONENTS OF SENSORY TRANSDUCTION SYSTEM"/>
    <property type="match status" value="1"/>
</dbReference>
<dbReference type="SUPFAM" id="SSF55073">
    <property type="entry name" value="Nucleotide cyclase"/>
    <property type="match status" value="1"/>
</dbReference>
<dbReference type="NCBIfam" id="TIGR00254">
    <property type="entry name" value="GGDEF"/>
    <property type="match status" value="1"/>
</dbReference>
<dbReference type="eggNOG" id="COG2199">
    <property type="taxonomic scope" value="Bacteria"/>
</dbReference>
<evidence type="ECO:0000256" key="3">
    <source>
        <dbReference type="SAM" id="Phobius"/>
    </source>
</evidence>
<evidence type="ECO:0000313" key="7">
    <source>
        <dbReference type="Proteomes" id="UP000028181"/>
    </source>
</evidence>
<gene>
    <name evidence="6" type="ORF">RG540_CH30200</name>
</gene>
<dbReference type="InterPro" id="IPR003018">
    <property type="entry name" value="GAF"/>
</dbReference>
<sequence length="602" mass="65737">MRINEITNWAYGVTVVLTVLSGGAFMLSAGSANQERVAVEEHLSLDELSEQLALGAEERTDEARLYVMRGQDRHLKAFHDKETEEQGLEQAIKGIKGLGASDAELSALVEVEQDADALDQLEEAAVAAYQNGDLAGAQETLFGPEHDRLQIGLLETVTRFRELVKARTETAVALAQSRSDLWGLAAKTMLAVTAALFLGVLYFVLKRRVAMPLTRMTGIVTRLARQDYAVEVPLDRRQDEIGEMNQAIHIFRENGLERDRLDAERRADQLTKDLILQMMHRLQACQTQGELADVVSRFAPQIFPNLAGRLYVLNDSRTLLAGMGSWLDPKHSAASFPTSACWGLRRGRPHLSNHGQGDISCQHLAESDVAGLCIPLTAQGDTIGLLYFEERPGQDMAAESSRLYLELIAENIGLAVANLQLRDRLTNLSVRDALTGLFNRRCLDETLARHGRAHPGQPLACLMMDIDRFKRFNDEFGHDAGDMVMQYVAQLMLDTVGEAGTCYRFGGEEFTILLPDAAETAAFELAERLRQKIATTPLSHGGRILGLVSVSIGVAGSPAEGPVSTLVTRADAALLEAKASGRNQTVLAGAVKLVDKGNLNSA</sequence>
<dbReference type="PROSITE" id="PS50885">
    <property type="entry name" value="HAMP"/>
    <property type="match status" value="1"/>
</dbReference>
<dbReference type="eggNOG" id="COG3850">
    <property type="taxonomic scope" value="Bacteria"/>
</dbReference>
<dbReference type="CDD" id="cd06225">
    <property type="entry name" value="HAMP"/>
    <property type="match status" value="1"/>
</dbReference>
<dbReference type="GO" id="GO:0052621">
    <property type="term" value="F:diguanylate cyclase activity"/>
    <property type="evidence" value="ECO:0007669"/>
    <property type="project" value="UniProtKB-EC"/>
</dbReference>
<dbReference type="SUPFAM" id="SSF55781">
    <property type="entry name" value="GAF domain-like"/>
    <property type="match status" value="1"/>
</dbReference>
<evidence type="ECO:0000259" key="5">
    <source>
        <dbReference type="PROSITE" id="PS50887"/>
    </source>
</evidence>
<feature type="transmembrane region" description="Helical" evidence="3">
    <location>
        <begin position="184"/>
        <end position="205"/>
    </location>
</feature>
<comment type="catalytic activity">
    <reaction evidence="2">
        <text>2 GTP = 3',3'-c-di-GMP + 2 diphosphate</text>
        <dbReference type="Rhea" id="RHEA:24898"/>
        <dbReference type="ChEBI" id="CHEBI:33019"/>
        <dbReference type="ChEBI" id="CHEBI:37565"/>
        <dbReference type="ChEBI" id="CHEBI:58805"/>
        <dbReference type="EC" id="2.7.7.65"/>
    </reaction>
</comment>
<dbReference type="GeneID" id="24257435"/>
<dbReference type="InterPro" id="IPR043128">
    <property type="entry name" value="Rev_trsase/Diguanyl_cyclase"/>
</dbReference>
<keyword evidence="3" id="KW-1133">Transmembrane helix</keyword>
<dbReference type="Pfam" id="PF00990">
    <property type="entry name" value="GGDEF"/>
    <property type="match status" value="1"/>
</dbReference>
<dbReference type="GO" id="GO:0043709">
    <property type="term" value="P:cell adhesion involved in single-species biofilm formation"/>
    <property type="evidence" value="ECO:0007669"/>
    <property type="project" value="TreeGrafter"/>
</dbReference>
<keyword evidence="3" id="KW-0472">Membrane</keyword>
<dbReference type="CDD" id="cd01949">
    <property type="entry name" value="GGDEF"/>
    <property type="match status" value="1"/>
</dbReference>
<dbReference type="SUPFAM" id="SSF158472">
    <property type="entry name" value="HAMP domain-like"/>
    <property type="match status" value="1"/>
</dbReference>
<dbReference type="SMART" id="SM00267">
    <property type="entry name" value="GGDEF"/>
    <property type="match status" value="1"/>
</dbReference>
<dbReference type="Gene3D" id="3.30.450.40">
    <property type="match status" value="1"/>
</dbReference>
<dbReference type="Gene3D" id="3.30.70.270">
    <property type="match status" value="1"/>
</dbReference>
<dbReference type="AlphaFoldDB" id="A0A068SVQ2"/>
<dbReference type="SMART" id="SM00065">
    <property type="entry name" value="GAF"/>
    <property type="match status" value="1"/>
</dbReference>
<evidence type="ECO:0000256" key="2">
    <source>
        <dbReference type="ARBA" id="ARBA00034247"/>
    </source>
</evidence>
<organism evidence="6 7">
    <name type="scientific">Neorhizobium galegae bv. orientalis str. HAMBI 540</name>
    <dbReference type="NCBI Taxonomy" id="1028800"/>
    <lineage>
        <taxon>Bacteria</taxon>
        <taxon>Pseudomonadati</taxon>
        <taxon>Pseudomonadota</taxon>
        <taxon>Alphaproteobacteria</taxon>
        <taxon>Hyphomicrobiales</taxon>
        <taxon>Rhizobiaceae</taxon>
        <taxon>Rhizobium/Agrobacterium group</taxon>
        <taxon>Neorhizobium</taxon>
    </lineage>
</organism>
<evidence type="ECO:0000259" key="4">
    <source>
        <dbReference type="PROSITE" id="PS50885"/>
    </source>
</evidence>
<dbReference type="HOGENOM" id="CLU_000445_11_24_5"/>
<dbReference type="KEGG" id="ngg:RG540_CH30200"/>
<dbReference type="GO" id="GO:0007165">
    <property type="term" value="P:signal transduction"/>
    <property type="evidence" value="ECO:0007669"/>
    <property type="project" value="InterPro"/>
</dbReference>
<name>A0A068SVQ2_NEOGA</name>
<dbReference type="RefSeq" id="WP_038589368.1">
    <property type="nucleotide sequence ID" value="NZ_HG938353.1"/>
</dbReference>
<evidence type="ECO:0000256" key="1">
    <source>
        <dbReference type="ARBA" id="ARBA00012528"/>
    </source>
</evidence>
<dbReference type="Gene3D" id="6.10.340.10">
    <property type="match status" value="1"/>
</dbReference>
<dbReference type="PANTHER" id="PTHR45138:SF9">
    <property type="entry name" value="DIGUANYLATE CYCLASE DGCM-RELATED"/>
    <property type="match status" value="1"/>
</dbReference>
<protein>
    <recommendedName>
        <fullName evidence="1">diguanylate cyclase</fullName>
        <ecNumber evidence="1">2.7.7.65</ecNumber>
    </recommendedName>
</protein>
<dbReference type="InterPro" id="IPR000160">
    <property type="entry name" value="GGDEF_dom"/>
</dbReference>
<evidence type="ECO:0000313" key="6">
    <source>
        <dbReference type="EMBL" id="CDN49185.1"/>
    </source>
</evidence>
<dbReference type="GO" id="GO:0005886">
    <property type="term" value="C:plasma membrane"/>
    <property type="evidence" value="ECO:0007669"/>
    <property type="project" value="TreeGrafter"/>
</dbReference>
<feature type="transmembrane region" description="Helical" evidence="3">
    <location>
        <begin position="6"/>
        <end position="27"/>
    </location>
</feature>
<dbReference type="FunFam" id="3.30.70.270:FF:000001">
    <property type="entry name" value="Diguanylate cyclase domain protein"/>
    <property type="match status" value="1"/>
</dbReference>
<dbReference type="InterPro" id="IPR050469">
    <property type="entry name" value="Diguanylate_Cyclase"/>
</dbReference>
<proteinExistence type="predicted"/>
<accession>A0A068SVQ2</accession>
<dbReference type="Pfam" id="PF00672">
    <property type="entry name" value="HAMP"/>
    <property type="match status" value="1"/>
</dbReference>
<dbReference type="Proteomes" id="UP000028181">
    <property type="component" value="Chromosome I"/>
</dbReference>
<reference evidence="7" key="1">
    <citation type="journal article" date="2014" name="BMC Genomics">
        <title>Genome sequencing of two Neorhizobium galegae strains reveals a noeT gene responsible for the unusual acetylation of the nodulation factors.</title>
        <authorList>
            <person name="Osterman J."/>
            <person name="Marsh J."/>
            <person name="Laine P.K."/>
            <person name="Zeng Z."/>
            <person name="Alatalo E."/>
            <person name="Sullivan J.T."/>
            <person name="Young J.P."/>
            <person name="Thomas-Oates J."/>
            <person name="Paulin L."/>
            <person name="Lindstrom K."/>
        </authorList>
    </citation>
    <scope>NUCLEOTIDE SEQUENCE [LARGE SCALE GENOMIC DNA]</scope>
    <source>
        <strain evidence="7">HAMBI 540</strain>
    </source>
</reference>
<dbReference type="EC" id="2.7.7.65" evidence="1"/>
<dbReference type="GO" id="GO:1902201">
    <property type="term" value="P:negative regulation of bacterial-type flagellum-dependent cell motility"/>
    <property type="evidence" value="ECO:0007669"/>
    <property type="project" value="TreeGrafter"/>
</dbReference>
<dbReference type="InterPro" id="IPR029016">
    <property type="entry name" value="GAF-like_dom_sf"/>
</dbReference>
<dbReference type="PATRIC" id="fig|1028800.3.peg.3061"/>
<keyword evidence="3" id="KW-0812">Transmembrane</keyword>
<dbReference type="EMBL" id="HG938353">
    <property type="protein sequence ID" value="CDN49185.1"/>
    <property type="molecule type" value="Genomic_DNA"/>
</dbReference>
<dbReference type="InterPro" id="IPR029787">
    <property type="entry name" value="Nucleotide_cyclase"/>
</dbReference>
<dbReference type="SMART" id="SM00304">
    <property type="entry name" value="HAMP"/>
    <property type="match status" value="1"/>
</dbReference>
<keyword evidence="7" id="KW-1185">Reference proteome</keyword>
<dbReference type="InterPro" id="IPR003660">
    <property type="entry name" value="HAMP_dom"/>
</dbReference>
<dbReference type="PROSITE" id="PS50887">
    <property type="entry name" value="GGDEF"/>
    <property type="match status" value="1"/>
</dbReference>
<feature type="domain" description="HAMP" evidence="4">
    <location>
        <begin position="207"/>
        <end position="260"/>
    </location>
</feature>
<dbReference type="OrthoDB" id="9812260at2"/>